<sequence length="103" mass="10585">MPFLIACVVYVVLAGLALIPVAIGLARGRRPSMTVVAATIGSVVGFMMGCAGVLVAILVGAGDQVGATLIVTSFGLSVSVVGAIIAVITYWIYAIYNWSMAMY</sequence>
<keyword evidence="1" id="KW-1133">Transmembrane helix</keyword>
<accession>A0ABS5BXD6</accession>
<proteinExistence type="predicted"/>
<feature type="transmembrane region" description="Helical" evidence="1">
    <location>
        <begin position="66"/>
        <end position="93"/>
    </location>
</feature>
<evidence type="ECO:0000313" key="2">
    <source>
        <dbReference type="EMBL" id="MBP3958404.1"/>
    </source>
</evidence>
<reference evidence="2 3" key="1">
    <citation type="submission" date="2021-04" db="EMBL/GenBank/DDBJ databases">
        <authorList>
            <person name="Ivanova A."/>
        </authorList>
    </citation>
    <scope>NUCLEOTIDE SEQUENCE [LARGE SCALE GENOMIC DNA]</scope>
    <source>
        <strain evidence="2 3">G18</strain>
    </source>
</reference>
<keyword evidence="1" id="KW-0812">Transmembrane</keyword>
<evidence type="ECO:0000256" key="1">
    <source>
        <dbReference type="SAM" id="Phobius"/>
    </source>
</evidence>
<keyword evidence="3" id="KW-1185">Reference proteome</keyword>
<name>A0ABS5BXD6_9BACT</name>
<dbReference type="EMBL" id="JAGKQQ010000001">
    <property type="protein sequence ID" value="MBP3958404.1"/>
    <property type="molecule type" value="Genomic_DNA"/>
</dbReference>
<dbReference type="Proteomes" id="UP000676565">
    <property type="component" value="Unassembled WGS sequence"/>
</dbReference>
<evidence type="ECO:0008006" key="4">
    <source>
        <dbReference type="Google" id="ProtNLM"/>
    </source>
</evidence>
<evidence type="ECO:0000313" key="3">
    <source>
        <dbReference type="Proteomes" id="UP000676565"/>
    </source>
</evidence>
<gene>
    <name evidence="2" type="ORF">J8F10_24405</name>
</gene>
<organism evidence="2 3">
    <name type="scientific">Gemmata palustris</name>
    <dbReference type="NCBI Taxonomy" id="2822762"/>
    <lineage>
        <taxon>Bacteria</taxon>
        <taxon>Pseudomonadati</taxon>
        <taxon>Planctomycetota</taxon>
        <taxon>Planctomycetia</taxon>
        <taxon>Gemmatales</taxon>
        <taxon>Gemmataceae</taxon>
        <taxon>Gemmata</taxon>
    </lineage>
</organism>
<comment type="caution">
    <text evidence="2">The sequence shown here is derived from an EMBL/GenBank/DDBJ whole genome shotgun (WGS) entry which is preliminary data.</text>
</comment>
<protein>
    <recommendedName>
        <fullName evidence="4">MotA/TolQ/ExbB proton channel domain-containing protein</fullName>
    </recommendedName>
</protein>
<feature type="transmembrane region" description="Helical" evidence="1">
    <location>
        <begin position="34"/>
        <end position="59"/>
    </location>
</feature>
<dbReference type="RefSeq" id="WP_210658362.1">
    <property type="nucleotide sequence ID" value="NZ_JAGKQQ010000001.1"/>
</dbReference>
<keyword evidence="1" id="KW-0472">Membrane</keyword>